<dbReference type="InterPro" id="IPR036890">
    <property type="entry name" value="HATPase_C_sf"/>
</dbReference>
<keyword evidence="8 16" id="KW-0418">Kinase</keyword>
<dbReference type="CDD" id="cd00082">
    <property type="entry name" value="HisKA"/>
    <property type="match status" value="1"/>
</dbReference>
<comment type="subcellular location">
    <subcellularLocation>
        <location evidence="2">Membrane</location>
        <topology evidence="2">Multi-pass membrane protein</topology>
    </subcellularLocation>
</comment>
<dbReference type="InterPro" id="IPR003594">
    <property type="entry name" value="HATPase_dom"/>
</dbReference>
<dbReference type="InterPro" id="IPR005467">
    <property type="entry name" value="His_kinase_dom"/>
</dbReference>
<reference evidence="17" key="1">
    <citation type="submission" date="2023-07" db="EMBL/GenBank/DDBJ databases">
        <title>Genome sequencing of Purple Non-Sulfur Bacteria from various extreme environments.</title>
        <authorList>
            <person name="Mayer M."/>
        </authorList>
    </citation>
    <scope>NUCLEOTIDE SEQUENCE [LARGE SCALE GENOMIC DNA]</scope>
    <source>
        <strain evidence="17">DSM 17935</strain>
    </source>
</reference>
<keyword evidence="10 13" id="KW-1133">Transmembrane helix</keyword>
<comment type="catalytic activity">
    <reaction evidence="1">
        <text>ATP + protein L-histidine = ADP + protein N-phospho-L-histidine.</text>
        <dbReference type="EC" id="2.7.13.3"/>
    </reaction>
</comment>
<keyword evidence="9" id="KW-0067">ATP-binding</keyword>
<dbReference type="Gene3D" id="3.30.565.10">
    <property type="entry name" value="Histidine kinase-like ATPase, C-terminal domain"/>
    <property type="match status" value="1"/>
</dbReference>
<organism evidence="16 17">
    <name type="scientific">Rhodobium gokarnense</name>
    <dbReference type="NCBI Taxonomy" id="364296"/>
    <lineage>
        <taxon>Bacteria</taxon>
        <taxon>Pseudomonadati</taxon>
        <taxon>Pseudomonadota</taxon>
        <taxon>Alphaproteobacteria</taxon>
        <taxon>Hyphomicrobiales</taxon>
        <taxon>Rhodobiaceae</taxon>
        <taxon>Rhodobium</taxon>
    </lineage>
</organism>
<dbReference type="EMBL" id="JAOQNS010000002">
    <property type="protein sequence ID" value="MCW2306676.1"/>
    <property type="molecule type" value="Genomic_DNA"/>
</dbReference>
<evidence type="ECO:0000256" key="12">
    <source>
        <dbReference type="SAM" id="MobiDB-lite"/>
    </source>
</evidence>
<name>A0ABT3H8M2_9HYPH</name>
<evidence type="ECO:0000313" key="17">
    <source>
        <dbReference type="Proteomes" id="UP001209755"/>
    </source>
</evidence>
<sequence>MKGPRSLLLRLALALGVAVTLLWLAAAAIMAKQLQREMEVVFDAALRDTAHRMLPLVMHGRRPPGPGRGWGQGRGRGRGWGGRRWQEEARPGDGSPPPDIEDSLPEARDNYRYAIFDEAREVIAISDGVDPSFFPPFEREGFFEAKGYKFFYDRTRRRDVYIVMAEPLSRRAAVAREMAMGLSWPLLAVIPLSILAIFFVVRGSLTPVRKLRDDLGDRDARHLSPVADHGLPSELTPIVGSINALFARLKAAFEAERSFAANAAHELRTPVAGAIAQAQRLKAETKDESAAARAGEIETTLKRLNSLSEKLMQLARAEGARLRTDTASDMRPILKMIVQDFERCNAAGRLDLTMADDPVLSDLDPDAFGILARNLVENALKHGAADAPVTVSLIAPGRLTVANAGAVIPPDELTRLTARFARSAGTVDGSGLGLAIVRTICERAAATLDLRSPATGRTDGVEVSVTLPHGR</sequence>
<feature type="region of interest" description="Disordered" evidence="12">
    <location>
        <begin position="57"/>
        <end position="104"/>
    </location>
</feature>
<keyword evidence="17" id="KW-1185">Reference proteome</keyword>
<dbReference type="SMART" id="SM00387">
    <property type="entry name" value="HATPase_c"/>
    <property type="match status" value="1"/>
</dbReference>
<dbReference type="SUPFAM" id="SSF55874">
    <property type="entry name" value="ATPase domain of HSP90 chaperone/DNA topoisomerase II/histidine kinase"/>
    <property type="match status" value="1"/>
</dbReference>
<dbReference type="Gene3D" id="1.10.287.130">
    <property type="match status" value="1"/>
</dbReference>
<evidence type="ECO:0000256" key="10">
    <source>
        <dbReference type="ARBA" id="ARBA00022989"/>
    </source>
</evidence>
<dbReference type="PANTHER" id="PTHR45436">
    <property type="entry name" value="SENSOR HISTIDINE KINASE YKOH"/>
    <property type="match status" value="1"/>
</dbReference>
<feature type="compositionally biased region" description="Gly residues" evidence="12">
    <location>
        <begin position="67"/>
        <end position="82"/>
    </location>
</feature>
<evidence type="ECO:0000256" key="2">
    <source>
        <dbReference type="ARBA" id="ARBA00004141"/>
    </source>
</evidence>
<evidence type="ECO:0000256" key="13">
    <source>
        <dbReference type="SAM" id="Phobius"/>
    </source>
</evidence>
<dbReference type="InterPro" id="IPR036097">
    <property type="entry name" value="HisK_dim/P_sf"/>
</dbReference>
<keyword evidence="11" id="KW-0902">Two-component regulatory system</keyword>
<dbReference type="Proteomes" id="UP001209755">
    <property type="component" value="Unassembled WGS sequence"/>
</dbReference>
<dbReference type="InterPro" id="IPR050428">
    <property type="entry name" value="TCS_sensor_his_kinase"/>
</dbReference>
<feature type="domain" description="Histidine kinase" evidence="14">
    <location>
        <begin position="262"/>
        <end position="471"/>
    </location>
</feature>
<evidence type="ECO:0000256" key="9">
    <source>
        <dbReference type="ARBA" id="ARBA00022840"/>
    </source>
</evidence>
<evidence type="ECO:0000256" key="7">
    <source>
        <dbReference type="ARBA" id="ARBA00022741"/>
    </source>
</evidence>
<evidence type="ECO:0000256" key="3">
    <source>
        <dbReference type="ARBA" id="ARBA00012438"/>
    </source>
</evidence>
<evidence type="ECO:0000256" key="5">
    <source>
        <dbReference type="ARBA" id="ARBA00022679"/>
    </source>
</evidence>
<keyword evidence="6 13" id="KW-0812">Transmembrane</keyword>
<dbReference type="Pfam" id="PF02518">
    <property type="entry name" value="HATPase_c"/>
    <property type="match status" value="1"/>
</dbReference>
<dbReference type="Pfam" id="PF00512">
    <property type="entry name" value="HisKA"/>
    <property type="match status" value="1"/>
</dbReference>
<protein>
    <recommendedName>
        <fullName evidence="3">histidine kinase</fullName>
        <ecNumber evidence="3">2.7.13.3</ecNumber>
    </recommendedName>
</protein>
<evidence type="ECO:0000256" key="8">
    <source>
        <dbReference type="ARBA" id="ARBA00022777"/>
    </source>
</evidence>
<evidence type="ECO:0000256" key="11">
    <source>
        <dbReference type="ARBA" id="ARBA00023012"/>
    </source>
</evidence>
<evidence type="ECO:0000259" key="14">
    <source>
        <dbReference type="PROSITE" id="PS50109"/>
    </source>
</evidence>
<dbReference type="SUPFAM" id="SSF47384">
    <property type="entry name" value="Homodimeric domain of signal transducing histidine kinase"/>
    <property type="match status" value="1"/>
</dbReference>
<keyword evidence="4" id="KW-0597">Phosphoprotein</keyword>
<evidence type="ECO:0000256" key="6">
    <source>
        <dbReference type="ARBA" id="ARBA00022692"/>
    </source>
</evidence>
<keyword evidence="5 16" id="KW-0808">Transferase</keyword>
<evidence type="ECO:0000256" key="1">
    <source>
        <dbReference type="ARBA" id="ARBA00000085"/>
    </source>
</evidence>
<dbReference type="SMART" id="SM00388">
    <property type="entry name" value="HisKA"/>
    <property type="match status" value="1"/>
</dbReference>
<evidence type="ECO:0000259" key="15">
    <source>
        <dbReference type="PROSITE" id="PS50885"/>
    </source>
</evidence>
<evidence type="ECO:0000256" key="4">
    <source>
        <dbReference type="ARBA" id="ARBA00022553"/>
    </source>
</evidence>
<dbReference type="EC" id="2.7.13.3" evidence="3"/>
<dbReference type="PANTHER" id="PTHR45436:SF14">
    <property type="entry name" value="SENSOR PROTEIN QSEC"/>
    <property type="match status" value="1"/>
</dbReference>
<comment type="caution">
    <text evidence="16">The sequence shown here is derived from an EMBL/GenBank/DDBJ whole genome shotgun (WGS) entry which is preliminary data.</text>
</comment>
<dbReference type="PROSITE" id="PS50109">
    <property type="entry name" value="HIS_KIN"/>
    <property type="match status" value="1"/>
</dbReference>
<dbReference type="Gene3D" id="1.20.5.1040">
    <property type="entry name" value="Sensor protein qsec"/>
    <property type="match status" value="1"/>
</dbReference>
<feature type="transmembrane region" description="Helical" evidence="13">
    <location>
        <begin position="182"/>
        <end position="201"/>
    </location>
</feature>
<proteinExistence type="predicted"/>
<dbReference type="InterPro" id="IPR003661">
    <property type="entry name" value="HisK_dim/P_dom"/>
</dbReference>
<keyword evidence="13" id="KW-0472">Membrane</keyword>
<dbReference type="InterPro" id="IPR003660">
    <property type="entry name" value="HAMP_dom"/>
</dbReference>
<accession>A0ABT3H8M2</accession>
<dbReference type="PROSITE" id="PS50885">
    <property type="entry name" value="HAMP"/>
    <property type="match status" value="1"/>
</dbReference>
<dbReference type="RefSeq" id="WP_264600334.1">
    <property type="nucleotide sequence ID" value="NZ_JAOQNS010000002.1"/>
</dbReference>
<gene>
    <name evidence="16" type="ORF">M2319_000995</name>
</gene>
<dbReference type="GO" id="GO:0004673">
    <property type="term" value="F:protein histidine kinase activity"/>
    <property type="evidence" value="ECO:0007669"/>
    <property type="project" value="UniProtKB-EC"/>
</dbReference>
<evidence type="ECO:0000313" key="16">
    <source>
        <dbReference type="EMBL" id="MCW2306676.1"/>
    </source>
</evidence>
<keyword evidence="7" id="KW-0547">Nucleotide-binding</keyword>
<feature type="domain" description="HAMP" evidence="15">
    <location>
        <begin position="202"/>
        <end position="254"/>
    </location>
</feature>